<protein>
    <submittedName>
        <fullName evidence="3">Uncharacterized protein LOC113146543</fullName>
    </submittedName>
</protein>
<reference evidence="3" key="1">
    <citation type="submission" date="2025-08" db="UniProtKB">
        <authorList>
            <consortium name="RefSeq"/>
        </authorList>
    </citation>
    <scope>IDENTIFICATION</scope>
</reference>
<feature type="compositionally biased region" description="Low complexity" evidence="1">
    <location>
        <begin position="573"/>
        <end position="583"/>
    </location>
</feature>
<dbReference type="RefSeq" id="XP_026189993.1">
    <property type="nucleotide sequence ID" value="XM_026334208.1"/>
</dbReference>
<feature type="compositionally biased region" description="Low complexity" evidence="1">
    <location>
        <begin position="1098"/>
        <end position="1110"/>
    </location>
</feature>
<feature type="non-terminal residue" evidence="3">
    <location>
        <position position="1810"/>
    </location>
</feature>
<proteinExistence type="predicted"/>
<evidence type="ECO:0000256" key="1">
    <source>
        <dbReference type="SAM" id="MobiDB-lite"/>
    </source>
</evidence>
<dbReference type="Proteomes" id="UP000515125">
    <property type="component" value="Unplaced"/>
</dbReference>
<evidence type="ECO:0000313" key="3">
    <source>
        <dbReference type="RefSeq" id="XP_026189993.1"/>
    </source>
</evidence>
<feature type="region of interest" description="Disordered" evidence="1">
    <location>
        <begin position="1751"/>
        <end position="1776"/>
    </location>
</feature>
<sequence>MTEEAPEGVPPPGGASTGPPIESTVVAHLSAARSLVREGQLLLREAHPFPPGCTTTPALSAHQIQNLLHVYQLCEQALKHLDACGLPLGSLRSLHHHEGDAAAASAARWKLQHEQHQMLPEGMAKAGKAQGFFALVTMAEALRAMGNYEDSLLCYTESLQWTEGLCGAAEQTKALLAAAAVMAEIGRHTAIAAEAAEAAEAFEAAKAAAASTPPSRKGSAAASSAAAAAAAESAIPYAFQTASQTAASAITSRGSWRSLRSLMASHRRALSVAESTGLRYSRHALEGVLLLSPGHIAAAARLVKVLLLQGDFPAAAKALQHVLRQQLNTAVHVPRKILWLRGLLQGDAAAASAAASFLASAQSLASSSSSSSGIDAAAAAAAHDNDLAAQFLAQQQQRLKRQLLALKAEDSAIVEALRCGSSSSYRPLLLPLPLKSAAASAVAPAPAAAAAAAAGKTAADETSQVALVLDALRLAFLQGSSGGSINLAHAANVPSAVVARDSPLCLPPPAVPAAAAAAAAAAHAAAAADTAAAEGAPTTQAASAAAVSAAASLGRSSSSSSSSSWLWGGPSLQQQQQQQQQQQRSRGRLRNEKPRRLKFLQESDAWQSKTPFSLWKAWGALLRMPSAHREAALNSGAFEHNAAIDALWGDFSVFSHFLGGAPAEAAAAAAAASAAASASSRGNATAAAKAAAAQLQPLSSVALPVVPPPSLQWTLWQLQTTIDSILVGKEAKASEGPSDMDASESSGTSVEPQVQQQQQQQAGEKALLQQLAVVLGVSSESVRSKEMPLLQICLKVVEGLLSEQSLATRWLDASWGSRVSLRLRDLLQLLLGVAAAVSAELPPVAAKRENSKDAAGVAASKLSASPQATEVWTRLCLSAPAATGLTGSHARALQQFFCGGLGERAALALMHAAAGALDALPQQQQQKRRQQQVQLLPVAQAQQLLDVAGDLLYAVAVALQCSSSGKSGEEAAVASEKLRTSRLQRAMAWLVLLQRHSAAARGESPATTGGDAASQVDRGEGSAAALSALLLLLDDLEPQQQQLHAFEGEELLPPLQCLRSQAVAAVLAEGLEVHELLQSDPRAATLFASCSAAAKQQEQEQQQQQQQQQLQEEKKHQEVQPLEGISTGVLRGEVEASLLAAVATAQQQLNCVSKRMHAEIHERTVAAAAAAAAAAADEDQQVLQQQLPQTSILSATTQHEVLSLIQSFVPFFSRVSRQLSLLSASDLDLAAGKPPALMEIAPSLRSFVLSLISLYGDVFAVLALRAARSLDDCVFPFAAVTAAAAAAAETAAKTLRGCPFPSAELREEFVLGVVASLPVFLSALQSFRVFLFDTPEPRASPAPPQPAAAAAAAGAAAAAAAALSESPDAQQERSAAATASIPTTDLLGDSGSLPSLAAGVCMWGVAVGSPFARLVAPLSPQQLAEDLKLKPDSSSASGSNAPILATALGAPTPVSTIFAAGLPVSGCFLHPAAVRLAVGLSSFILCELVAVTSVCCCCFLTGETKRFSTLPIAGLPAGAAAGALSGSASGGAAAAAAAAVTAAVAARKGSLWKDLTNSSQIIRLGLSALLQLAGAPLECAGTAGQQQPASLSEAAAAPEDPPAVRVRWQLHPLTFLAPTNGQFTSPAGDSWSGFGGVGGSAAPQQALQHGDLGVLAAAGGAPLAGTALRVNGGGGSLRSIVESADERAALDASEYALRLCHLVWGAVEVEMAVRELQDIGAQQQPAAGGTAAAEKAKAAVVAAAAATTTTMLSTTSSKSKRSQGHYPKPPISQPLPLQALPGWLRSCYWSECDLPWERTESERDADGESA</sequence>
<gene>
    <name evidence="3" type="primary">LOC113146543</name>
</gene>
<name>A0A6P6RQF7_9EIME</name>
<feature type="region of interest" description="Disordered" evidence="1">
    <location>
        <begin position="1098"/>
        <end position="1119"/>
    </location>
</feature>
<evidence type="ECO:0000313" key="2">
    <source>
        <dbReference type="Proteomes" id="UP000515125"/>
    </source>
</evidence>
<keyword evidence="2" id="KW-1185">Reference proteome</keyword>
<accession>A0A6P6RQF7</accession>
<feature type="compositionally biased region" description="Polar residues" evidence="1">
    <location>
        <begin position="743"/>
        <end position="752"/>
    </location>
</feature>
<feature type="region of interest" description="Disordered" evidence="1">
    <location>
        <begin position="1"/>
        <end position="21"/>
    </location>
</feature>
<dbReference type="PANTHER" id="PTHR13270:SF13">
    <property type="entry name" value="LIMPET, ISOFORM K"/>
    <property type="match status" value="1"/>
</dbReference>
<dbReference type="OrthoDB" id="347196at2759"/>
<feature type="region of interest" description="Disordered" evidence="1">
    <location>
        <begin position="733"/>
        <end position="759"/>
    </location>
</feature>
<dbReference type="PANTHER" id="PTHR13270">
    <property type="entry name" value="PROTEIN C20ORF116-RELATED"/>
    <property type="match status" value="1"/>
</dbReference>
<dbReference type="GeneID" id="113146543"/>
<organism evidence="2 3">
    <name type="scientific">Cyclospora cayetanensis</name>
    <dbReference type="NCBI Taxonomy" id="88456"/>
    <lineage>
        <taxon>Eukaryota</taxon>
        <taxon>Sar</taxon>
        <taxon>Alveolata</taxon>
        <taxon>Apicomplexa</taxon>
        <taxon>Conoidasida</taxon>
        <taxon>Coccidia</taxon>
        <taxon>Eucoccidiorida</taxon>
        <taxon>Eimeriorina</taxon>
        <taxon>Eimeriidae</taxon>
        <taxon>Cyclospora</taxon>
    </lineage>
</organism>
<feature type="region of interest" description="Disordered" evidence="1">
    <location>
        <begin position="561"/>
        <end position="594"/>
    </location>
</feature>